<protein>
    <recommendedName>
        <fullName evidence="8">Type III polyketide synthase</fullName>
    </recommendedName>
</protein>
<comment type="similarity">
    <text evidence="1">Belongs to the thiolase-like superfamily. Chalcone/stilbene synthases family.</text>
</comment>
<dbReference type="Gene3D" id="3.40.47.10">
    <property type="match status" value="2"/>
</dbReference>
<reference evidence="6 7" key="1">
    <citation type="submission" date="2019-05" db="EMBL/GenBank/DDBJ databases">
        <title>Draft genome sequence of Actinomadura geliboluensis A8036.</title>
        <authorList>
            <person name="Saricaoglu S."/>
            <person name="Isik K."/>
        </authorList>
    </citation>
    <scope>NUCLEOTIDE SEQUENCE [LARGE SCALE GENOMIC DNA]</scope>
    <source>
        <strain evidence="6 7">A8036</strain>
    </source>
</reference>
<dbReference type="PANTHER" id="PTHR11877">
    <property type="entry name" value="HYDROXYMETHYLGLUTARYL-COA SYNTHASE"/>
    <property type="match status" value="1"/>
</dbReference>
<dbReference type="EMBL" id="VCKZ01000602">
    <property type="protein sequence ID" value="TMR25909.1"/>
    <property type="molecule type" value="Genomic_DNA"/>
</dbReference>
<gene>
    <name evidence="6" type="ORF">ETD96_42170</name>
</gene>
<evidence type="ECO:0000259" key="5">
    <source>
        <dbReference type="Pfam" id="PF08392"/>
    </source>
</evidence>
<evidence type="ECO:0000256" key="3">
    <source>
        <dbReference type="PIRSR" id="PIRSR000451-1"/>
    </source>
</evidence>
<dbReference type="OrthoDB" id="9786288at2"/>
<dbReference type="SUPFAM" id="SSF53901">
    <property type="entry name" value="Thiolase-like"/>
    <property type="match status" value="1"/>
</dbReference>
<dbReference type="Proteomes" id="UP000305238">
    <property type="component" value="Unassembled WGS sequence"/>
</dbReference>
<dbReference type="InterPro" id="IPR012328">
    <property type="entry name" value="Chalcone/stilbene_synt_C"/>
</dbReference>
<evidence type="ECO:0000313" key="6">
    <source>
        <dbReference type="EMBL" id="TMR25909.1"/>
    </source>
</evidence>
<dbReference type="Pfam" id="PF08392">
    <property type="entry name" value="FAE1_CUT1_RppA"/>
    <property type="match status" value="1"/>
</dbReference>
<evidence type="ECO:0000259" key="4">
    <source>
        <dbReference type="Pfam" id="PF02797"/>
    </source>
</evidence>
<dbReference type="GO" id="GO:0016020">
    <property type="term" value="C:membrane"/>
    <property type="evidence" value="ECO:0007669"/>
    <property type="project" value="InterPro"/>
</dbReference>
<comment type="caution">
    <text evidence="6">The sequence shown here is derived from an EMBL/GenBank/DDBJ whole genome shotgun (WGS) entry which is preliminary data.</text>
</comment>
<evidence type="ECO:0000313" key="7">
    <source>
        <dbReference type="Proteomes" id="UP000305238"/>
    </source>
</evidence>
<dbReference type="GO" id="GO:0030639">
    <property type="term" value="P:polyketide biosynthetic process"/>
    <property type="evidence" value="ECO:0007669"/>
    <property type="project" value="TreeGrafter"/>
</dbReference>
<evidence type="ECO:0008006" key="8">
    <source>
        <dbReference type="Google" id="ProtNLM"/>
    </source>
</evidence>
<organism evidence="6 7">
    <name type="scientific">Actinomadura geliboluensis</name>
    <dbReference type="NCBI Taxonomy" id="882440"/>
    <lineage>
        <taxon>Bacteria</taxon>
        <taxon>Bacillati</taxon>
        <taxon>Actinomycetota</taxon>
        <taxon>Actinomycetes</taxon>
        <taxon>Streptosporangiales</taxon>
        <taxon>Thermomonosporaceae</taxon>
        <taxon>Actinomadura</taxon>
    </lineage>
</organism>
<dbReference type="GO" id="GO:0006633">
    <property type="term" value="P:fatty acid biosynthetic process"/>
    <property type="evidence" value="ECO:0007669"/>
    <property type="project" value="InterPro"/>
</dbReference>
<dbReference type="InterPro" id="IPR016039">
    <property type="entry name" value="Thiolase-like"/>
</dbReference>
<evidence type="ECO:0000256" key="2">
    <source>
        <dbReference type="ARBA" id="ARBA00022679"/>
    </source>
</evidence>
<dbReference type="PIRSF" id="PIRSF000451">
    <property type="entry name" value="PKS_III"/>
    <property type="match status" value="1"/>
</dbReference>
<keyword evidence="7" id="KW-1185">Reference proteome</keyword>
<keyword evidence="2" id="KW-0808">Transferase</keyword>
<feature type="domain" description="FAE" evidence="5">
    <location>
        <begin position="33"/>
        <end position="193"/>
    </location>
</feature>
<dbReference type="Pfam" id="PF02797">
    <property type="entry name" value="Chal_sti_synt_C"/>
    <property type="match status" value="1"/>
</dbReference>
<name>A0A5S4FYY4_9ACTN</name>
<dbReference type="RefSeq" id="WP_138642081.1">
    <property type="nucleotide sequence ID" value="NZ_JBICSW010000019.1"/>
</dbReference>
<dbReference type="InterPro" id="IPR013601">
    <property type="entry name" value="FAE1_typ3_polyketide_synth"/>
</dbReference>
<dbReference type="AlphaFoldDB" id="A0A5S4FYY4"/>
<feature type="active site" description="Acyl-thioester intermediate" evidence="3">
    <location>
        <position position="135"/>
    </location>
</feature>
<dbReference type="PANTHER" id="PTHR11877:SF46">
    <property type="entry name" value="TYPE III POLYKETIDE SYNTHASE A"/>
    <property type="match status" value="1"/>
</dbReference>
<feature type="domain" description="Chalcone/stilbene synthase C-terminal" evidence="4">
    <location>
        <begin position="214"/>
        <end position="345"/>
    </location>
</feature>
<accession>A0A5S4FYY4</accession>
<evidence type="ECO:0000256" key="1">
    <source>
        <dbReference type="ARBA" id="ARBA00005531"/>
    </source>
</evidence>
<dbReference type="InterPro" id="IPR011141">
    <property type="entry name" value="Polyketide_synthase_type-III"/>
</dbReference>
<proteinExistence type="inferred from homology"/>
<sequence>MPTARITDLAFTAPPPVKMDEFAALFAGDPGGDIVARVIDNSEIGAKGMAVNPFVEDPREWGTGRRMDRGLADARALAAEAVRRALDRAGLRPGEVGLLATSTTTTHSAPGLDGLLDDLGMPPGTEALSLGPMGCYAALPALSACRNWVEVHRRPAVLVCVDLFSPHLQPPPYDKEGAVVLTLFGDGAAAVVLRPGRPGLPGLDIIDTEVLTAPRFAQDLQVHVGDRGLHIRLAPTMPDVVASSVPAPVDALLARNGLGRGDLAWWALHPGGRRIIDRVEEELRLPAESVGVSRAVMREHGNTAGPAVLAVLERLQQAAPLDPGHHAMALAFGPGATLWAMLLRGAR</sequence>
<dbReference type="GO" id="GO:0016747">
    <property type="term" value="F:acyltransferase activity, transferring groups other than amino-acyl groups"/>
    <property type="evidence" value="ECO:0007669"/>
    <property type="project" value="InterPro"/>
</dbReference>